<name>A0AAN7PFJ2_9COLE</name>
<dbReference type="Proteomes" id="UP001353858">
    <property type="component" value="Unassembled WGS sequence"/>
</dbReference>
<evidence type="ECO:0000313" key="3">
    <source>
        <dbReference type="Proteomes" id="UP001353858"/>
    </source>
</evidence>
<accession>A0AAN7PFJ2</accession>
<gene>
    <name evidence="2" type="ORF">RN001_000905</name>
</gene>
<feature type="region of interest" description="Disordered" evidence="1">
    <location>
        <begin position="461"/>
        <end position="480"/>
    </location>
</feature>
<evidence type="ECO:0000256" key="1">
    <source>
        <dbReference type="SAM" id="MobiDB-lite"/>
    </source>
</evidence>
<organism evidence="2 3">
    <name type="scientific">Aquatica leii</name>
    <dbReference type="NCBI Taxonomy" id="1421715"/>
    <lineage>
        <taxon>Eukaryota</taxon>
        <taxon>Metazoa</taxon>
        <taxon>Ecdysozoa</taxon>
        <taxon>Arthropoda</taxon>
        <taxon>Hexapoda</taxon>
        <taxon>Insecta</taxon>
        <taxon>Pterygota</taxon>
        <taxon>Neoptera</taxon>
        <taxon>Endopterygota</taxon>
        <taxon>Coleoptera</taxon>
        <taxon>Polyphaga</taxon>
        <taxon>Elateriformia</taxon>
        <taxon>Elateroidea</taxon>
        <taxon>Lampyridae</taxon>
        <taxon>Luciolinae</taxon>
        <taxon>Aquatica</taxon>
    </lineage>
</organism>
<comment type="caution">
    <text evidence="2">The sequence shown here is derived from an EMBL/GenBank/DDBJ whole genome shotgun (WGS) entry which is preliminary data.</text>
</comment>
<sequence length="1499" mass="171048">MNEHLTKLDDDLIDVLNNARIEFSILKSFYEKILWVIPKCDTLEENEKTLFVHSCLQFIECVAIFFGTLQPLTSNQIEVLQNFMDIILDISKTEDVKDWYIPLIAISLLQMIIRPDIPKWFNIELIKIFNAAIKDIDEHLRYRLVKENCYHFCKLIDELSVYGDFEYQMLLLETIFSVFTDELVQRFAHDLFPESEILKKSFCKIKRDNLFYEIRKFLNVLNSRVKCVLSFQVEFGIVDDDQIRPPKNFCGKSELWVDFNIGSKTVTIACSKHLFLSEEFYQYQNEIDIMKIAFDDVKMVKMSKLPKDKLDESFAALVLFKLNEQCQIVSSGNTVKDNLKLVIFNMDDVAVLENDVLPLLFGNKFEKFALSSVGHTSEDYDTSKHIRSGYDIDDHQLEKVKKTVFYLKPGGAIEASSVSDALSLKSKLRDFNDNNYSLENLQIKVSHRPCIKSIDQLVNNHQQEDRPDNNTVANKDASPKDSEVLERNLFAISTSAVKTAAIHHNELECKDATVEHNYYSNDFKSISTDKKIDSSAFVSISTFKSADYMQCEESNSINDSTINKLGKAANEIRPLPTIAVAESKKIIKISKRLRNKVKKQFTLKKKKIRFPSLSQTRSNNTNAFKTNKFKNVIGIKRENISSTNMLFNRRLRDSDSERVLNNSFQSEGFRNILFKKLNSNDNCDTLSQRNSKIVDNASKEKITLESGALMLQDRKITAQVCNKQSKPKCLQSVTKNCNSFHFLKTQKTKNNMIQCDKLNFNFDKISLGKKNDCLELNEGDLDTSSFEHVEEVGVTNEHTLLRKTDSEDLELGINFDFLNQSYVNKNKLDDVEKNISQNLSKKIEVQSQSLNSSNEILFSDFLDCTKTYSNYSVTGAPLSPVQNLNLKAHTIFDNSEICNTNLRLHTSSRQLEIIQNGNCLNEKDKQISNVSISIFDENVQSGAVNDLKDTVTGSKAQLPEIPHVKNGCLRNNKLKEYDEIELAGVSNIQSESQNVNTTQLIETSKRTSGKDLQDKNNFFSCRGVSVVIDFATQEAVNQLIQTRNTKNVCTVKQTLNTSNQKNASITESLNTSNICKEVKKDTNKTVVRKNIVKCKNIFSDKNLLSKIEDKKNVKRKGRLQEEDEIKKKKINFNNRSLSINSSTQSARKFKLYNPNAAMVINNFTVPEKPQPQVESNNTNKLLECPQKIQHSTIAVDEESLIAVSTINELNKYTLCAHGINYLDNVEEATNSALPGTIITDTEDDVLYKQPLSTEMTTINNIKQKQNSSNNNNTNEIISRKVNVVEDIDIRPRVDDKRISNEIKMTDEPIYNKEKFNKRYFDNKQKFRTKNVSKTGLNHSKDSKCISLLESLCAQMHMSDNDISKRNDALYTSKILDEKLFKKKTRYSKLKVNNLSNNDSTLKQSKVGDHIDVNKTLKTYSKNCQVVNKTIINTTKSGTGHDSVEKLKSLANKIMENNHDTYVLMETGISAFENGESTSNALLDVVTNLKNILGKYLNKE</sequence>
<dbReference type="EMBL" id="JARPUR010000001">
    <property type="protein sequence ID" value="KAK4884634.1"/>
    <property type="molecule type" value="Genomic_DNA"/>
</dbReference>
<protein>
    <submittedName>
        <fullName evidence="2">Uncharacterized protein</fullName>
    </submittedName>
</protein>
<reference evidence="3" key="1">
    <citation type="submission" date="2023-01" db="EMBL/GenBank/DDBJ databases">
        <title>Key to firefly adult light organ development and bioluminescence: homeobox transcription factors regulate luciferase expression and transportation to peroxisome.</title>
        <authorList>
            <person name="Fu X."/>
        </authorList>
    </citation>
    <scope>NUCLEOTIDE SEQUENCE [LARGE SCALE GENOMIC DNA]</scope>
</reference>
<evidence type="ECO:0000313" key="2">
    <source>
        <dbReference type="EMBL" id="KAK4884634.1"/>
    </source>
</evidence>
<keyword evidence="3" id="KW-1185">Reference proteome</keyword>
<proteinExistence type="predicted"/>